<evidence type="ECO:0000313" key="2">
    <source>
        <dbReference type="Proteomes" id="UP000664534"/>
    </source>
</evidence>
<dbReference type="AlphaFoldDB" id="A0A8H3F5N8"/>
<evidence type="ECO:0000313" key="1">
    <source>
        <dbReference type="EMBL" id="CAF9916108.1"/>
    </source>
</evidence>
<sequence length="137" mass="14319">MQTQLDSKKSKVEPAGEKVVATKTTSQAAALAQTLPVTEESKVEPAAGIVVPSKILSPPAGPSGMLSIVLNLSNHALIHFEASPRKQKLQPVCGEIVVVDAAGKRFFLGWRKLKVEMDGPVSSGACKVTGFAEVTPG</sequence>
<accession>A0A8H3F5N8</accession>
<name>A0A8H3F5N8_9LECA</name>
<gene>
    <name evidence="1" type="ORF">IMSHALPRED_002978</name>
</gene>
<comment type="caution">
    <text evidence="1">The sequence shown here is derived from an EMBL/GenBank/DDBJ whole genome shotgun (WGS) entry which is preliminary data.</text>
</comment>
<dbReference type="Proteomes" id="UP000664534">
    <property type="component" value="Unassembled WGS sequence"/>
</dbReference>
<reference evidence="1" key="1">
    <citation type="submission" date="2021-03" db="EMBL/GenBank/DDBJ databases">
        <authorList>
            <person name="Tagirdzhanova G."/>
        </authorList>
    </citation>
    <scope>NUCLEOTIDE SEQUENCE</scope>
</reference>
<proteinExistence type="predicted"/>
<protein>
    <submittedName>
        <fullName evidence="1">Uncharacterized protein</fullName>
    </submittedName>
</protein>
<keyword evidence="2" id="KW-1185">Reference proteome</keyword>
<dbReference type="EMBL" id="CAJPDT010000016">
    <property type="protein sequence ID" value="CAF9916108.1"/>
    <property type="molecule type" value="Genomic_DNA"/>
</dbReference>
<organism evidence="1 2">
    <name type="scientific">Imshaugia aleurites</name>
    <dbReference type="NCBI Taxonomy" id="172621"/>
    <lineage>
        <taxon>Eukaryota</taxon>
        <taxon>Fungi</taxon>
        <taxon>Dikarya</taxon>
        <taxon>Ascomycota</taxon>
        <taxon>Pezizomycotina</taxon>
        <taxon>Lecanoromycetes</taxon>
        <taxon>OSLEUM clade</taxon>
        <taxon>Lecanoromycetidae</taxon>
        <taxon>Lecanorales</taxon>
        <taxon>Lecanorineae</taxon>
        <taxon>Parmeliaceae</taxon>
        <taxon>Imshaugia</taxon>
    </lineage>
</organism>